<dbReference type="EMBL" id="JABSTV010001249">
    <property type="protein sequence ID" value="KAH7963185.1"/>
    <property type="molecule type" value="Genomic_DNA"/>
</dbReference>
<evidence type="ECO:0000313" key="3">
    <source>
        <dbReference type="Proteomes" id="UP000821837"/>
    </source>
</evidence>
<comment type="caution">
    <text evidence="2">The sequence shown here is derived from an EMBL/GenBank/DDBJ whole genome shotgun (WGS) entry which is preliminary data.</text>
</comment>
<keyword evidence="3" id="KW-1185">Reference proteome</keyword>
<accession>A0A9D4Q284</accession>
<reference evidence="2" key="2">
    <citation type="submission" date="2021-09" db="EMBL/GenBank/DDBJ databases">
        <authorList>
            <person name="Jia N."/>
            <person name="Wang J."/>
            <person name="Shi W."/>
            <person name="Du L."/>
            <person name="Sun Y."/>
            <person name="Zhan W."/>
            <person name="Jiang J."/>
            <person name="Wang Q."/>
            <person name="Zhang B."/>
            <person name="Ji P."/>
            <person name="Sakyi L.B."/>
            <person name="Cui X."/>
            <person name="Yuan T."/>
            <person name="Jiang B."/>
            <person name="Yang W."/>
            <person name="Lam T.T.-Y."/>
            <person name="Chang Q."/>
            <person name="Ding S."/>
            <person name="Wang X."/>
            <person name="Zhu J."/>
            <person name="Ruan X."/>
            <person name="Zhao L."/>
            <person name="Wei J."/>
            <person name="Que T."/>
            <person name="Du C."/>
            <person name="Cheng J."/>
            <person name="Dai P."/>
            <person name="Han X."/>
            <person name="Huang E."/>
            <person name="Gao Y."/>
            <person name="Liu J."/>
            <person name="Shao H."/>
            <person name="Ye R."/>
            <person name="Li L."/>
            <person name="Wei W."/>
            <person name="Wang X."/>
            <person name="Wang C."/>
            <person name="Huo Q."/>
            <person name="Li W."/>
            <person name="Guo W."/>
            <person name="Chen H."/>
            <person name="Chen S."/>
            <person name="Zhou L."/>
            <person name="Zhou L."/>
            <person name="Ni X."/>
            <person name="Tian J."/>
            <person name="Zhou Y."/>
            <person name="Sheng Y."/>
            <person name="Liu T."/>
            <person name="Pan Y."/>
            <person name="Xia L."/>
            <person name="Li J."/>
            <person name="Zhao F."/>
            <person name="Cao W."/>
        </authorList>
    </citation>
    <scope>NUCLEOTIDE SEQUENCE</scope>
    <source>
        <strain evidence="2">Rsan-2018</strain>
        <tissue evidence="2">Larvae</tissue>
    </source>
</reference>
<sequence>MAARVIATTFVAAGLILLVLAEEPDFMNQVMPVICAATQNLTRRIWYLACVEYLMEYGLENDANYCFSSVNTETWEEAFRFFCGDKEEDKHHFLMQCFSDRINENVMYDARDVDKMLRNCKYRIPPD</sequence>
<evidence type="ECO:0000313" key="2">
    <source>
        <dbReference type="EMBL" id="KAH7963185.1"/>
    </source>
</evidence>
<reference evidence="2" key="1">
    <citation type="journal article" date="2020" name="Cell">
        <title>Large-Scale Comparative Analyses of Tick Genomes Elucidate Their Genetic Diversity and Vector Capacities.</title>
        <authorList>
            <consortium name="Tick Genome and Microbiome Consortium (TIGMIC)"/>
            <person name="Jia N."/>
            <person name="Wang J."/>
            <person name="Shi W."/>
            <person name="Du L."/>
            <person name="Sun Y."/>
            <person name="Zhan W."/>
            <person name="Jiang J.F."/>
            <person name="Wang Q."/>
            <person name="Zhang B."/>
            <person name="Ji P."/>
            <person name="Bell-Sakyi L."/>
            <person name="Cui X.M."/>
            <person name="Yuan T.T."/>
            <person name="Jiang B.G."/>
            <person name="Yang W.F."/>
            <person name="Lam T.T."/>
            <person name="Chang Q.C."/>
            <person name="Ding S.J."/>
            <person name="Wang X.J."/>
            <person name="Zhu J.G."/>
            <person name="Ruan X.D."/>
            <person name="Zhao L."/>
            <person name="Wei J.T."/>
            <person name="Ye R.Z."/>
            <person name="Que T.C."/>
            <person name="Du C.H."/>
            <person name="Zhou Y.H."/>
            <person name="Cheng J.X."/>
            <person name="Dai P.F."/>
            <person name="Guo W.B."/>
            <person name="Han X.H."/>
            <person name="Huang E.J."/>
            <person name="Li L.F."/>
            <person name="Wei W."/>
            <person name="Gao Y.C."/>
            <person name="Liu J.Z."/>
            <person name="Shao H.Z."/>
            <person name="Wang X."/>
            <person name="Wang C.C."/>
            <person name="Yang T.C."/>
            <person name="Huo Q.B."/>
            <person name="Li W."/>
            <person name="Chen H.Y."/>
            <person name="Chen S.E."/>
            <person name="Zhou L.G."/>
            <person name="Ni X.B."/>
            <person name="Tian J.H."/>
            <person name="Sheng Y."/>
            <person name="Liu T."/>
            <person name="Pan Y.S."/>
            <person name="Xia L.Y."/>
            <person name="Li J."/>
            <person name="Zhao F."/>
            <person name="Cao W.C."/>
        </authorList>
    </citation>
    <scope>NUCLEOTIDE SEQUENCE</scope>
    <source>
        <strain evidence="2">Rsan-2018</strain>
    </source>
</reference>
<dbReference type="VEuPathDB" id="VectorBase:RSAN_043253"/>
<evidence type="ECO:0000256" key="1">
    <source>
        <dbReference type="SAM" id="SignalP"/>
    </source>
</evidence>
<name>A0A9D4Q284_RHISA</name>
<proteinExistence type="predicted"/>
<feature type="chain" id="PRO_5038736921" evidence="1">
    <location>
        <begin position="22"/>
        <end position="127"/>
    </location>
</feature>
<keyword evidence="1" id="KW-0732">Signal</keyword>
<protein>
    <submittedName>
        <fullName evidence="2">Uncharacterized protein</fullName>
    </submittedName>
</protein>
<gene>
    <name evidence="2" type="ORF">HPB52_019933</name>
</gene>
<dbReference type="Proteomes" id="UP000821837">
    <property type="component" value="Chromosome 3"/>
</dbReference>
<dbReference type="AlphaFoldDB" id="A0A9D4Q284"/>
<feature type="signal peptide" evidence="1">
    <location>
        <begin position="1"/>
        <end position="21"/>
    </location>
</feature>
<organism evidence="2 3">
    <name type="scientific">Rhipicephalus sanguineus</name>
    <name type="common">Brown dog tick</name>
    <name type="synonym">Ixodes sanguineus</name>
    <dbReference type="NCBI Taxonomy" id="34632"/>
    <lineage>
        <taxon>Eukaryota</taxon>
        <taxon>Metazoa</taxon>
        <taxon>Ecdysozoa</taxon>
        <taxon>Arthropoda</taxon>
        <taxon>Chelicerata</taxon>
        <taxon>Arachnida</taxon>
        <taxon>Acari</taxon>
        <taxon>Parasitiformes</taxon>
        <taxon>Ixodida</taxon>
        <taxon>Ixodoidea</taxon>
        <taxon>Ixodidae</taxon>
        <taxon>Rhipicephalinae</taxon>
        <taxon>Rhipicephalus</taxon>
        <taxon>Rhipicephalus</taxon>
    </lineage>
</organism>